<feature type="domain" description="DUF5753" evidence="2">
    <location>
        <begin position="49"/>
        <end position="218"/>
    </location>
</feature>
<protein>
    <recommendedName>
        <fullName evidence="2">DUF5753 domain-containing protein</fullName>
    </recommendedName>
</protein>
<feature type="region of interest" description="Disordered" evidence="1">
    <location>
        <begin position="1"/>
        <end position="50"/>
    </location>
</feature>
<dbReference type="RefSeq" id="WP_091378677.1">
    <property type="nucleotide sequence ID" value="NZ_FNDV01000005.1"/>
</dbReference>
<evidence type="ECO:0000259" key="2">
    <source>
        <dbReference type="Pfam" id="PF19054"/>
    </source>
</evidence>
<evidence type="ECO:0000256" key="1">
    <source>
        <dbReference type="SAM" id="MobiDB-lite"/>
    </source>
</evidence>
<evidence type="ECO:0000313" key="4">
    <source>
        <dbReference type="Proteomes" id="UP000199651"/>
    </source>
</evidence>
<dbReference type="EMBL" id="FNJB01000008">
    <property type="protein sequence ID" value="SDP34174.1"/>
    <property type="molecule type" value="Genomic_DNA"/>
</dbReference>
<evidence type="ECO:0000313" key="3">
    <source>
        <dbReference type="EMBL" id="SDP34174.1"/>
    </source>
</evidence>
<dbReference type="STRING" id="504798.SAMN05421871_105181"/>
<sequence length="221" mass="24702">MTGKHEATPPSPRARRSWRDRFCATPVRPGRSAAVRERLADESEPERQRHNADLERAAARIVVVDFSLVPVLARSADYSRHLAGLTDGGWADPESVLTDRIRRQAVLYDPAKTVEILVGESALRYPPCPPQIRRAQSARLTALLCLRRVRLGIIPLNAELPTITEHGYSMFDDQVVVDINHTEVTITDPADVALYERITTALWRSALKADAARALLRRTGR</sequence>
<dbReference type="OrthoDB" id="4966777at2"/>
<dbReference type="Proteomes" id="UP000199651">
    <property type="component" value="Unassembled WGS sequence"/>
</dbReference>
<feature type="compositionally biased region" description="Basic and acidic residues" evidence="1">
    <location>
        <begin position="34"/>
        <end position="50"/>
    </location>
</feature>
<dbReference type="Pfam" id="PF19054">
    <property type="entry name" value="DUF5753"/>
    <property type="match status" value="1"/>
</dbReference>
<dbReference type="AlphaFoldDB" id="A0A1H0RXI3"/>
<proteinExistence type="predicted"/>
<reference evidence="4" key="1">
    <citation type="submission" date="2016-10" db="EMBL/GenBank/DDBJ databases">
        <authorList>
            <person name="Varghese N."/>
            <person name="Submissions S."/>
        </authorList>
    </citation>
    <scope>NUCLEOTIDE SEQUENCE [LARGE SCALE GENOMIC DNA]</scope>
    <source>
        <strain evidence="4">IBRC-M 10655</strain>
    </source>
</reference>
<gene>
    <name evidence="3" type="ORF">SAMN05192558_108170</name>
</gene>
<name>A0A1H0RXI3_9PSEU</name>
<dbReference type="InterPro" id="IPR043917">
    <property type="entry name" value="DUF5753"/>
</dbReference>
<organism evidence="3 4">
    <name type="scientific">Actinokineospora alba</name>
    <dbReference type="NCBI Taxonomy" id="504798"/>
    <lineage>
        <taxon>Bacteria</taxon>
        <taxon>Bacillati</taxon>
        <taxon>Actinomycetota</taxon>
        <taxon>Actinomycetes</taxon>
        <taxon>Pseudonocardiales</taxon>
        <taxon>Pseudonocardiaceae</taxon>
        <taxon>Actinokineospora</taxon>
    </lineage>
</organism>
<accession>A0A1H0RXI3</accession>
<keyword evidence="4" id="KW-1185">Reference proteome</keyword>